<organism evidence="2 3">
    <name type="scientific">Centaurea solstitialis</name>
    <name type="common">yellow star-thistle</name>
    <dbReference type="NCBI Taxonomy" id="347529"/>
    <lineage>
        <taxon>Eukaryota</taxon>
        <taxon>Viridiplantae</taxon>
        <taxon>Streptophyta</taxon>
        <taxon>Embryophyta</taxon>
        <taxon>Tracheophyta</taxon>
        <taxon>Spermatophyta</taxon>
        <taxon>Magnoliopsida</taxon>
        <taxon>eudicotyledons</taxon>
        <taxon>Gunneridae</taxon>
        <taxon>Pentapetalae</taxon>
        <taxon>asterids</taxon>
        <taxon>campanulids</taxon>
        <taxon>Asterales</taxon>
        <taxon>Asteraceae</taxon>
        <taxon>Carduoideae</taxon>
        <taxon>Cardueae</taxon>
        <taxon>Centaureinae</taxon>
        <taxon>Centaurea</taxon>
    </lineage>
</organism>
<dbReference type="Proteomes" id="UP001172457">
    <property type="component" value="Chromosome 3"/>
</dbReference>
<accession>A0AA38WJM7</accession>
<reference evidence="2" key="1">
    <citation type="submission" date="2023-03" db="EMBL/GenBank/DDBJ databases">
        <title>Chromosome-scale reference genome and RAD-based genetic map of yellow starthistle (Centaurea solstitialis) reveal putative structural variation and QTLs associated with invader traits.</title>
        <authorList>
            <person name="Reatini B."/>
            <person name="Cang F.A."/>
            <person name="Jiang Q."/>
            <person name="Mckibben M.T.W."/>
            <person name="Barker M.S."/>
            <person name="Rieseberg L.H."/>
            <person name="Dlugosch K.M."/>
        </authorList>
    </citation>
    <scope>NUCLEOTIDE SEQUENCE</scope>
    <source>
        <strain evidence="2">CAN-66</strain>
        <tissue evidence="2">Leaf</tissue>
    </source>
</reference>
<dbReference type="InterPro" id="IPR004158">
    <property type="entry name" value="DUF247_pln"/>
</dbReference>
<evidence type="ECO:0000313" key="2">
    <source>
        <dbReference type="EMBL" id="KAJ9554750.1"/>
    </source>
</evidence>
<keyword evidence="1" id="KW-0472">Membrane</keyword>
<dbReference type="AlphaFoldDB" id="A0AA38WJM7"/>
<evidence type="ECO:0000313" key="3">
    <source>
        <dbReference type="Proteomes" id="UP001172457"/>
    </source>
</evidence>
<sequence length="1177" mass="136096">MDQNHVTTEEMMNTRMQKSPKILRKYAGKKSCCIFRVPQSLADSSNKKAYEPQIVSIGPYHHGDKDLEMIQEHKWRFLNGFIARTGKSLGFFLNVILSMEYEIRESYSESIEHVGSNDLAEMMVLDGVFLIELFRKVGMLIPIDQDDPIFSMLWVPPLLKRDLLKIENQIPFFGNIYLTFFRASFIKTRDGNPVAIKGNEILEHEPYLKLIASATNLDHFGVLLKANDRVDSFLDIKFQRGILLIPQINMDGFFIAFLFNGVAFEQCHVNCSKDITTYFVFLGCLINNSTDLDMLSQTKIIKNCFGEDKEVVKFFNSVGKDLVIDINDNYLKSLFVNVKKYCLIPFHSIRGDVRKMFRDLHTSMIVPPSLTEINKKEYQPQIVSIGPYHHGNKDLEMIQEHKWRFLDGFIARTGKSLCFFLNIVVSMENEIRQSYSESIEHVGSNDLAEMMVLDGVFLIELFRKVGRLIPIDQDDPIFSMVWVTTFLRRDLLKLENQIPFFVLQKLFDESTIGTRTLTSLILEFFNYAVDRSTSVLQPFNNLEGQHLLDLFRKSFINTNRNPVALRGNDLSDKSYLKLIEPATNLDFVGIKFKANHDADSFLDVNFRSGVLSIPQNNIDGFFTCFLLNSVAFEQCYFSCSKDITTYVMFLGCLINNSTDVGLLSQRKIIKNYFGTDVKLVKFFNNIRKDLTFDIKDNYLKGLFMEVNEYCSRTWRETFAGIERRYFAASYLHPPISPNHSIQNIPKNMNEIHVITEEKMRAQMQKSSKLLHKFAGRESCCIFRVPPNLAQINKEAYKPRIVSIGPYHHGNKDLEMIQEHKWRFLDGFIARTGNSLVVLLNLIGSMENRIRQSYSESIEHIGSNDLAEMMVLDGVFLIELFQKVGKLVPFDQADPIYRMVWVHTLLRSDLLKLENQIPFFVLQALFDVSRTDTRTLPSLILEFFNFAIDRPTLVLQRFNNLEGQHLLDLFRKSFINTNRNPVALRGNDMSDTRYLRLIDTASVLLVFGVNFKARHNTSSFLDVNLRSSALSIPRINMDGFFTCFILNGVAFEQCYFYCSKDFTTYVVFLSCLINNSTDVGLLSENRIIKNCFGTDEELAKFFNSFRKDLTFDIKDNYLKGLFKEVNECSSYLFRRQFQARTRKGFRENPHSCIMMVIAFLALYFAIVVHIKLPKSLSF</sequence>
<keyword evidence="3" id="KW-1185">Reference proteome</keyword>
<protein>
    <submittedName>
        <fullName evidence="2">Uncharacterized protein</fullName>
    </submittedName>
</protein>
<keyword evidence="1" id="KW-1133">Transmembrane helix</keyword>
<feature type="transmembrane region" description="Helical" evidence="1">
    <location>
        <begin position="1152"/>
        <end position="1171"/>
    </location>
</feature>
<dbReference type="Pfam" id="PF03140">
    <property type="entry name" value="DUF247"/>
    <property type="match status" value="4"/>
</dbReference>
<name>A0AA38WJM7_9ASTR</name>
<evidence type="ECO:0000256" key="1">
    <source>
        <dbReference type="SAM" id="Phobius"/>
    </source>
</evidence>
<comment type="caution">
    <text evidence="2">The sequence shown here is derived from an EMBL/GenBank/DDBJ whole genome shotgun (WGS) entry which is preliminary data.</text>
</comment>
<gene>
    <name evidence="2" type="ORF">OSB04_009364</name>
</gene>
<keyword evidence="1" id="KW-0812">Transmembrane</keyword>
<dbReference type="EMBL" id="JARYMX010000003">
    <property type="protein sequence ID" value="KAJ9554750.1"/>
    <property type="molecule type" value="Genomic_DNA"/>
</dbReference>
<dbReference type="PANTHER" id="PTHR31170">
    <property type="entry name" value="BNAC04G53230D PROTEIN"/>
    <property type="match status" value="1"/>
</dbReference>
<dbReference type="PANTHER" id="PTHR31170:SF21">
    <property type="match status" value="1"/>
</dbReference>
<proteinExistence type="predicted"/>